<dbReference type="Proteomes" id="UP000001213">
    <property type="component" value="Chromosome"/>
</dbReference>
<evidence type="ECO:0000313" key="2">
    <source>
        <dbReference type="EMBL" id="ADG80109.1"/>
    </source>
</evidence>
<reference evidence="2 3" key="2">
    <citation type="journal article" date="2011" name="Stand. Genomic Sci.">
        <title>Complete genome sequence of Tsukamurella paurometabola type strain (no. 33).</title>
        <authorList>
            <person name="Munk A.C."/>
            <person name="Lapidus A."/>
            <person name="Lucas S."/>
            <person name="Nolan M."/>
            <person name="Tice H."/>
            <person name="Cheng J.F."/>
            <person name="Del Rio T.G."/>
            <person name="Goodwin L."/>
            <person name="Pitluck S."/>
            <person name="Liolios K."/>
            <person name="Huntemann M."/>
            <person name="Ivanova N."/>
            <person name="Mavromatis K."/>
            <person name="Mikhailova N."/>
            <person name="Pati A."/>
            <person name="Chen A."/>
            <person name="Palaniappan K."/>
            <person name="Tapia R."/>
            <person name="Han C."/>
            <person name="Land M."/>
            <person name="Hauser L."/>
            <person name="Chang Y.J."/>
            <person name="Jeffries C.D."/>
            <person name="Brettin T."/>
            <person name="Yasawong M."/>
            <person name="Brambilla E.M."/>
            <person name="Rohde M."/>
            <person name="Sikorski J."/>
            <person name="Goker M."/>
            <person name="Detter J.C."/>
            <person name="Woyke T."/>
            <person name="Bristow J."/>
            <person name="Eisen J.A."/>
            <person name="Markowitz V."/>
            <person name="Hugenholtz P."/>
            <person name="Kyrpides N.C."/>
            <person name="Klenk H.P."/>
        </authorList>
    </citation>
    <scope>NUCLEOTIDE SEQUENCE [LARGE SCALE GENOMIC DNA]</scope>
    <source>
        <strain evidence="3">ATCC 8368 / DSM 20162 / CCUG 35730 / CIP 100753 / JCM 10117 / KCTC 9821 / NBRC 16120 / NCIMB 702349 / NCTC 13040</strain>
    </source>
</reference>
<organism evidence="2 3">
    <name type="scientific">Tsukamurella paurometabola (strain ATCC 8368 / DSM 20162 / CCUG 35730 / CIP 100753 / JCM 10117 / KCTC 9821 / NBRC 16120 / NCIMB 702349 / NCTC 13040)</name>
    <name type="common">Corynebacterium paurometabolum</name>
    <dbReference type="NCBI Taxonomy" id="521096"/>
    <lineage>
        <taxon>Bacteria</taxon>
        <taxon>Bacillati</taxon>
        <taxon>Actinomycetota</taxon>
        <taxon>Actinomycetes</taxon>
        <taxon>Mycobacteriales</taxon>
        <taxon>Tsukamurellaceae</taxon>
        <taxon>Tsukamurella</taxon>
    </lineage>
</organism>
<keyword evidence="1" id="KW-0812">Transmembrane</keyword>
<gene>
    <name evidence="2" type="ordered locus">Tpau_3530</name>
</gene>
<dbReference type="STRING" id="521096.Tpau_3530"/>
<sequence>MDTVRFGPAATRSREIVVIVITLVVLAVGFAAFQPPLALAAVVAAVIAAHMAVRWVLGSRTWGHA</sequence>
<keyword evidence="3" id="KW-1185">Reference proteome</keyword>
<dbReference type="AlphaFoldDB" id="D5UX90"/>
<accession>D5UX90</accession>
<evidence type="ECO:0000256" key="1">
    <source>
        <dbReference type="SAM" id="Phobius"/>
    </source>
</evidence>
<name>D5UX90_TSUPD</name>
<reference evidence="3" key="1">
    <citation type="submission" date="2010-03" db="EMBL/GenBank/DDBJ databases">
        <title>The complete chromosome of Tsukamurella paurometabola DSM 20162.</title>
        <authorList>
            <consortium name="US DOE Joint Genome Institute (JGI-PGF)"/>
            <person name="Lucas S."/>
            <person name="Copeland A."/>
            <person name="Lapidus A."/>
            <person name="Glavina del Rio T."/>
            <person name="Dalin E."/>
            <person name="Tice H."/>
            <person name="Bruce D."/>
            <person name="Goodwin L."/>
            <person name="Pitluck S."/>
            <person name="Kyrpides N."/>
            <person name="Mavromatis K."/>
            <person name="Ivanova N."/>
            <person name="Mikhailova N."/>
            <person name="Munk A.C."/>
            <person name="Brettin T."/>
            <person name="Detter J.C."/>
            <person name="Tapia R."/>
            <person name="Han C."/>
            <person name="Larimer F."/>
            <person name="Land M."/>
            <person name="Hauser L."/>
            <person name="Markowitz V."/>
            <person name="Cheng J.-F."/>
            <person name="Hugenholtz P."/>
            <person name="Woyke T."/>
            <person name="Wu D."/>
            <person name="Jando M."/>
            <person name="Brambilla E."/>
            <person name="Klenk H.-P."/>
            <person name="Eisen J.A."/>
        </authorList>
    </citation>
    <scope>NUCLEOTIDE SEQUENCE [LARGE SCALE GENOMIC DNA]</scope>
    <source>
        <strain evidence="3">ATCC 8368 / DSM 20162 / CCUG 35730 / CIP 100753 / JCM 10117 / KCTC 9821 / NBRC 16120 / NCIMB 702349 / NCTC 13040</strain>
    </source>
</reference>
<proteinExistence type="predicted"/>
<evidence type="ECO:0000313" key="3">
    <source>
        <dbReference type="Proteomes" id="UP000001213"/>
    </source>
</evidence>
<keyword evidence="1" id="KW-0472">Membrane</keyword>
<keyword evidence="1" id="KW-1133">Transmembrane helix</keyword>
<feature type="transmembrane region" description="Helical" evidence="1">
    <location>
        <begin position="39"/>
        <end position="57"/>
    </location>
</feature>
<dbReference type="HOGENOM" id="CLU_2848577_0_0_11"/>
<dbReference type="EMBL" id="CP001966">
    <property type="protein sequence ID" value="ADG80109.1"/>
    <property type="molecule type" value="Genomic_DNA"/>
</dbReference>
<protein>
    <submittedName>
        <fullName evidence="2">Uncharacterized protein</fullName>
    </submittedName>
</protein>
<dbReference type="KEGG" id="tpr:Tpau_3530"/>
<feature type="transmembrane region" description="Helical" evidence="1">
    <location>
        <begin position="16"/>
        <end position="33"/>
    </location>
</feature>